<gene>
    <name evidence="2" type="ORF">H9650_03805</name>
</gene>
<feature type="domain" description="N-acetyltransferase" evidence="1">
    <location>
        <begin position="3"/>
        <end position="161"/>
    </location>
</feature>
<evidence type="ECO:0000259" key="1">
    <source>
        <dbReference type="PROSITE" id="PS51186"/>
    </source>
</evidence>
<comment type="caution">
    <text evidence="2">The sequence shown here is derived from an EMBL/GenBank/DDBJ whole genome shotgun (WGS) entry which is preliminary data.</text>
</comment>
<protein>
    <submittedName>
        <fullName evidence="2">GNAT family N-acetyltransferase</fullName>
    </submittedName>
</protein>
<name>A0ABR8R620_9BACI</name>
<dbReference type="PROSITE" id="PS51186">
    <property type="entry name" value="GNAT"/>
    <property type="match status" value="1"/>
</dbReference>
<dbReference type="Pfam" id="PF00583">
    <property type="entry name" value="Acetyltransf_1"/>
    <property type="match status" value="1"/>
</dbReference>
<keyword evidence="3" id="KW-1185">Reference proteome</keyword>
<dbReference type="RefSeq" id="WP_191696603.1">
    <property type="nucleotide sequence ID" value="NZ_JACSQO010000001.1"/>
</dbReference>
<reference evidence="2 3" key="1">
    <citation type="submission" date="2020-08" db="EMBL/GenBank/DDBJ databases">
        <title>A Genomic Blueprint of the Chicken Gut Microbiome.</title>
        <authorList>
            <person name="Gilroy R."/>
            <person name="Ravi A."/>
            <person name="Getino M."/>
            <person name="Pursley I."/>
            <person name="Horton D.L."/>
            <person name="Alikhan N.-F."/>
            <person name="Baker D."/>
            <person name="Gharbi K."/>
            <person name="Hall N."/>
            <person name="Watson M."/>
            <person name="Adriaenssens E.M."/>
            <person name="Foster-Nyarko E."/>
            <person name="Jarju S."/>
            <person name="Secka A."/>
            <person name="Antonio M."/>
            <person name="Oren A."/>
            <person name="Chaudhuri R."/>
            <person name="La Ragione R.M."/>
            <person name="Hildebrand F."/>
            <person name="Pallen M.J."/>
        </authorList>
    </citation>
    <scope>NUCLEOTIDE SEQUENCE [LARGE SCALE GENOMIC DNA]</scope>
    <source>
        <strain evidence="2 3">Sa2BUA9</strain>
    </source>
</reference>
<accession>A0ABR8R620</accession>
<dbReference type="Proteomes" id="UP000640786">
    <property type="component" value="Unassembled WGS sequence"/>
</dbReference>
<dbReference type="InterPro" id="IPR000182">
    <property type="entry name" value="GNAT_dom"/>
</dbReference>
<dbReference type="EMBL" id="JACSQO010000001">
    <property type="protein sequence ID" value="MBD7943233.1"/>
    <property type="molecule type" value="Genomic_DNA"/>
</dbReference>
<evidence type="ECO:0000313" key="2">
    <source>
        <dbReference type="EMBL" id="MBD7943233.1"/>
    </source>
</evidence>
<sequence length="162" mass="19538">MSITIEQVDYERKFVLRHLIELYNYDFSEFTNDDVNEIGLYDYKYLDNYWNEPNRYPFFIKVNSKYAGFALIRKIKNDSSNDVYNSMAEFFVMKKYRKMGVGRIAAINLFEKYKEKWEVSVIKENKDAQIFWKKVICKYSNGNYIENKNEDGDTIFSFKITD</sequence>
<dbReference type="InterPro" id="IPR016181">
    <property type="entry name" value="Acyl_CoA_acyltransferase"/>
</dbReference>
<organism evidence="2 3">
    <name type="scientific">Psychrobacillus faecigallinarum</name>
    <dbReference type="NCBI Taxonomy" id="2762235"/>
    <lineage>
        <taxon>Bacteria</taxon>
        <taxon>Bacillati</taxon>
        <taxon>Bacillota</taxon>
        <taxon>Bacilli</taxon>
        <taxon>Bacillales</taxon>
        <taxon>Bacillaceae</taxon>
        <taxon>Psychrobacillus</taxon>
    </lineage>
</organism>
<dbReference type="Gene3D" id="3.40.630.30">
    <property type="match status" value="1"/>
</dbReference>
<proteinExistence type="predicted"/>
<dbReference type="SUPFAM" id="SSF55729">
    <property type="entry name" value="Acyl-CoA N-acyltransferases (Nat)"/>
    <property type="match status" value="1"/>
</dbReference>
<evidence type="ECO:0000313" key="3">
    <source>
        <dbReference type="Proteomes" id="UP000640786"/>
    </source>
</evidence>